<evidence type="ECO:0000259" key="3">
    <source>
        <dbReference type="PROSITE" id="PS51186"/>
    </source>
</evidence>
<proteinExistence type="predicted"/>
<evidence type="ECO:0000313" key="4">
    <source>
        <dbReference type="EMBL" id="STQ91537.1"/>
    </source>
</evidence>
<dbReference type="Pfam" id="PF00583">
    <property type="entry name" value="Acetyltransf_1"/>
    <property type="match status" value="1"/>
</dbReference>
<dbReference type="SUPFAM" id="SSF55729">
    <property type="entry name" value="Acyl-CoA N-acyltransferases (Nat)"/>
    <property type="match status" value="1"/>
</dbReference>
<protein>
    <submittedName>
        <fullName evidence="4">Putative acetyltransferase</fullName>
    </submittedName>
    <submittedName>
        <fullName evidence="5">Ribosomal protein S18 acetylase RimI-like enzyme</fullName>
    </submittedName>
</protein>
<reference evidence="5 7" key="2">
    <citation type="submission" date="2019-03" db="EMBL/GenBank/DDBJ databases">
        <title>Genomic Encyclopedia of Type Strains, Phase IV (KMG-IV): sequencing the most valuable type-strain genomes for metagenomic binning, comparative biology and taxonomic classification.</title>
        <authorList>
            <person name="Goeker M."/>
        </authorList>
    </citation>
    <scope>NUCLEOTIDE SEQUENCE [LARGE SCALE GENOMIC DNA]</scope>
    <source>
        <strain evidence="5 7">DSM 3764</strain>
    </source>
</reference>
<dbReference type="OrthoDB" id="9789603at2"/>
<accession>A0A377Q9P1</accession>
<keyword evidence="7" id="KW-1185">Reference proteome</keyword>
<dbReference type="InterPro" id="IPR016181">
    <property type="entry name" value="Acyl_CoA_acyltransferase"/>
</dbReference>
<evidence type="ECO:0000256" key="2">
    <source>
        <dbReference type="ARBA" id="ARBA00023315"/>
    </source>
</evidence>
<name>A0A377Q9P1_9NEIS</name>
<keyword evidence="1 4" id="KW-0808">Transferase</keyword>
<dbReference type="EMBL" id="UGHR01000001">
    <property type="protein sequence ID" value="STQ91537.1"/>
    <property type="molecule type" value="Genomic_DNA"/>
</dbReference>
<evidence type="ECO:0000313" key="6">
    <source>
        <dbReference type="Proteomes" id="UP000255108"/>
    </source>
</evidence>
<dbReference type="Proteomes" id="UP000295794">
    <property type="component" value="Unassembled WGS sequence"/>
</dbReference>
<organism evidence="4 6">
    <name type="scientific">Iodobacter fluviatilis</name>
    <dbReference type="NCBI Taxonomy" id="537"/>
    <lineage>
        <taxon>Bacteria</taxon>
        <taxon>Pseudomonadati</taxon>
        <taxon>Pseudomonadota</taxon>
        <taxon>Betaproteobacteria</taxon>
        <taxon>Neisseriales</taxon>
        <taxon>Chitinibacteraceae</taxon>
        <taxon>Iodobacter</taxon>
    </lineage>
</organism>
<dbReference type="GO" id="GO:0016747">
    <property type="term" value="F:acyltransferase activity, transferring groups other than amino-acyl groups"/>
    <property type="evidence" value="ECO:0007669"/>
    <property type="project" value="InterPro"/>
</dbReference>
<evidence type="ECO:0000313" key="7">
    <source>
        <dbReference type="Proteomes" id="UP000295794"/>
    </source>
</evidence>
<gene>
    <name evidence="5" type="ORF">EV682_11851</name>
    <name evidence="4" type="ORF">NCTC11159_02611</name>
</gene>
<dbReference type="PANTHER" id="PTHR43877">
    <property type="entry name" value="AMINOALKYLPHOSPHONATE N-ACETYLTRANSFERASE-RELATED-RELATED"/>
    <property type="match status" value="1"/>
</dbReference>
<dbReference type="InterPro" id="IPR000182">
    <property type="entry name" value="GNAT_dom"/>
</dbReference>
<evidence type="ECO:0000256" key="1">
    <source>
        <dbReference type="ARBA" id="ARBA00022679"/>
    </source>
</evidence>
<evidence type="ECO:0000313" key="5">
    <source>
        <dbReference type="EMBL" id="TCU81930.1"/>
    </source>
</evidence>
<dbReference type="Gene3D" id="3.40.630.30">
    <property type="match status" value="1"/>
</dbReference>
<dbReference type="InterPro" id="IPR050832">
    <property type="entry name" value="Bact_Acetyltransf"/>
</dbReference>
<dbReference type="PROSITE" id="PS51186">
    <property type="entry name" value="GNAT"/>
    <property type="match status" value="1"/>
</dbReference>
<dbReference type="AlphaFoldDB" id="A0A377Q9P1"/>
<dbReference type="Proteomes" id="UP000255108">
    <property type="component" value="Unassembled WGS sequence"/>
</dbReference>
<keyword evidence="2" id="KW-0012">Acyltransferase</keyword>
<reference evidence="4 6" key="1">
    <citation type="submission" date="2018-06" db="EMBL/GenBank/DDBJ databases">
        <authorList>
            <consortium name="Pathogen Informatics"/>
            <person name="Doyle S."/>
        </authorList>
    </citation>
    <scope>NUCLEOTIDE SEQUENCE [LARGE SCALE GENOMIC DNA]</scope>
    <source>
        <strain evidence="4 6">NCTC11159</strain>
    </source>
</reference>
<feature type="domain" description="N-acetyltransferase" evidence="3">
    <location>
        <begin position="2"/>
        <end position="153"/>
    </location>
</feature>
<sequence>MNHVRMATPTDSNRIAELYAQLVENPAVNVLPECIAKISADPNTCLFVFEHNGLVEGTALVCLCTDVMFGFQPFAVVENIVVSQIYRGRGLGAALLQHIEGFCLSRDCSKIMLLSSAQRTDAHRFFERAGFAGSSKQGFVKYRSNFESKHASA</sequence>
<dbReference type="CDD" id="cd04301">
    <property type="entry name" value="NAT_SF"/>
    <property type="match status" value="1"/>
</dbReference>
<dbReference type="EMBL" id="SMBT01000018">
    <property type="protein sequence ID" value="TCU81930.1"/>
    <property type="molecule type" value="Genomic_DNA"/>
</dbReference>